<sequence length="408" mass="46808">MWSAYLFRKHFSIRSLAKKTIPCFTLLQKSRLLSNPVGPRMFDNQCSINYSSLVEGIDSGYGLKTRNKNGGKSDSFTVSYLVNSCGLSEEKAILLSKRVKFESPEKPNAVLSFLRDQGFSSIHITRIVISAPKILLYNPEKTLLPKIEFFRSMWVSRTVLTNYLSANHHLLTYSLKNTILPMFNCFKSIFLTDARIASAAMWRNAFFCKNPIKNLTSNIAMLRELGVPEKHIRMSLAHFSLAMMQDNDQFAEALSQVEEMGFDPSKSMFMIALLARSGKGNKSRWARNYEIYSSWGWSEDEIRSAYRGQPFCMLVSEKKLTKLMDFMVNKMGWNSQVVARYPHVVTLSVEKRIIPRGSVIHLLHSKGLIKKNLSLYSIFSVREKNFLRNFVTLYEEQVPELRGVYQGC</sequence>
<dbReference type="GO" id="GO:0003676">
    <property type="term" value="F:nucleic acid binding"/>
    <property type="evidence" value="ECO:0007669"/>
    <property type="project" value="InterPro"/>
</dbReference>
<evidence type="ECO:0000313" key="4">
    <source>
        <dbReference type="Proteomes" id="UP001652660"/>
    </source>
</evidence>
<dbReference type="GeneID" id="113738684"/>
<dbReference type="AlphaFoldDB" id="A0A6P6X458"/>
<keyword evidence="2" id="KW-0804">Transcription</keyword>
<evidence type="ECO:0000313" key="5">
    <source>
        <dbReference type="RefSeq" id="XP_027121726.2"/>
    </source>
</evidence>
<dbReference type="GO" id="GO:0006353">
    <property type="term" value="P:DNA-templated transcription termination"/>
    <property type="evidence" value="ECO:0007669"/>
    <property type="project" value="UniProtKB-KW"/>
</dbReference>
<reference evidence="4" key="1">
    <citation type="journal article" date="2025" name="Foods">
        <title>Unveiling the Microbial Signatures of Arabica Coffee Cherries: Insights into Ripeness Specific Diversity, Functional Traits, and Implications for Quality and Safety.</title>
        <authorList>
            <consortium name="RefSeq"/>
            <person name="Tenea G.N."/>
            <person name="Cifuentes V."/>
            <person name="Reyes P."/>
            <person name="Cevallos-Vallejos M."/>
        </authorList>
    </citation>
    <scope>NUCLEOTIDE SEQUENCE [LARGE SCALE GENOMIC DNA]</scope>
</reference>
<comment type="similarity">
    <text evidence="1">Belongs to the mTERF family.</text>
</comment>
<proteinExistence type="inferred from homology"/>
<dbReference type="OrthoDB" id="637682at2759"/>
<keyword evidence="3" id="KW-0809">Transit peptide</keyword>
<dbReference type="InterPro" id="IPR003690">
    <property type="entry name" value="MTERF"/>
</dbReference>
<protein>
    <submittedName>
        <fullName evidence="5">Uncharacterized protein isoform X1</fullName>
    </submittedName>
</protein>
<dbReference type="PANTHER" id="PTHR13068:SF133">
    <property type="entry name" value="MITOCHONDRIAL TRANSCRIPTION TERMINATION FACTOR FAMILY PROTEIN"/>
    <property type="match status" value="1"/>
</dbReference>
<gene>
    <name evidence="5" type="primary">LOC113738684</name>
</gene>
<evidence type="ECO:0000256" key="3">
    <source>
        <dbReference type="ARBA" id="ARBA00022946"/>
    </source>
</evidence>
<dbReference type="InterPro" id="IPR038538">
    <property type="entry name" value="MTERF_sf"/>
</dbReference>
<keyword evidence="2" id="KW-0805">Transcription regulation</keyword>
<keyword evidence="2" id="KW-0806">Transcription termination</keyword>
<dbReference type="PANTHER" id="PTHR13068">
    <property type="entry name" value="CGI-12 PROTEIN-RELATED"/>
    <property type="match status" value="1"/>
</dbReference>
<accession>A0A6P6X458</accession>
<evidence type="ECO:0000256" key="2">
    <source>
        <dbReference type="ARBA" id="ARBA00022472"/>
    </source>
</evidence>
<dbReference type="Gene3D" id="1.25.70.10">
    <property type="entry name" value="Transcription termination factor 3, mitochondrial"/>
    <property type="match status" value="1"/>
</dbReference>
<dbReference type="Proteomes" id="UP001652660">
    <property type="component" value="Chromosome 4e"/>
</dbReference>
<dbReference type="Pfam" id="PF02536">
    <property type="entry name" value="mTERF"/>
    <property type="match status" value="2"/>
</dbReference>
<organism evidence="4 5">
    <name type="scientific">Coffea arabica</name>
    <name type="common">Arabian coffee</name>
    <dbReference type="NCBI Taxonomy" id="13443"/>
    <lineage>
        <taxon>Eukaryota</taxon>
        <taxon>Viridiplantae</taxon>
        <taxon>Streptophyta</taxon>
        <taxon>Embryophyta</taxon>
        <taxon>Tracheophyta</taxon>
        <taxon>Spermatophyta</taxon>
        <taxon>Magnoliopsida</taxon>
        <taxon>eudicotyledons</taxon>
        <taxon>Gunneridae</taxon>
        <taxon>Pentapetalae</taxon>
        <taxon>asterids</taxon>
        <taxon>lamiids</taxon>
        <taxon>Gentianales</taxon>
        <taxon>Rubiaceae</taxon>
        <taxon>Ixoroideae</taxon>
        <taxon>Gardenieae complex</taxon>
        <taxon>Bertiereae - Coffeeae clade</taxon>
        <taxon>Coffeeae</taxon>
        <taxon>Coffea</taxon>
    </lineage>
</organism>
<reference evidence="5" key="2">
    <citation type="submission" date="2025-08" db="UniProtKB">
        <authorList>
            <consortium name="RefSeq"/>
        </authorList>
    </citation>
    <scope>IDENTIFICATION</scope>
    <source>
        <tissue evidence="5">Leaves</tissue>
    </source>
</reference>
<dbReference type="SMART" id="SM00733">
    <property type="entry name" value="Mterf"/>
    <property type="match status" value="5"/>
</dbReference>
<name>A0A6P6X458_COFAR</name>
<keyword evidence="4" id="KW-1185">Reference proteome</keyword>
<evidence type="ECO:0000256" key="1">
    <source>
        <dbReference type="ARBA" id="ARBA00007692"/>
    </source>
</evidence>
<dbReference type="RefSeq" id="XP_027121726.2">
    <property type="nucleotide sequence ID" value="XM_027265925.2"/>
</dbReference>